<gene>
    <name evidence="1" type="ORF">TRFO_04954</name>
</gene>
<evidence type="ECO:0000313" key="1">
    <source>
        <dbReference type="EMBL" id="OHT08330.1"/>
    </source>
</evidence>
<dbReference type="EMBL" id="MLAK01000671">
    <property type="protein sequence ID" value="OHT08330.1"/>
    <property type="molecule type" value="Genomic_DNA"/>
</dbReference>
<sequence length="607" mass="71367">MDTWRAKLIDVLLEDDLYAFMQLTDGNNLFEKIVFPKVDLYKYPKELQKNQTYLSLITYFGAERIYFYLNDIYQIETFLKNPDFDWYVIYIILRNACIGGNLNIIRDLYNNQANFSKVKHISPPIYAAFKYGNLDVIRYLYMKGVEIKPHYILSAIEHGHLNIVQFYMHDLQINNKPNIIDYVKTAIYEDQVEIVSYIFKHTPEQIIQKFKRSKKNSSQELIEVSVFSGSLAMVKFMISTCVKLYGCLSKVLFEGLLSSLKTEFSDMISYFLTFHDLANSPDQLFQAFKTSIEFDNFNPLRIILGKYHQKIIQEFPLSKILTEITLKTYETAKFLICEIYNEDIYEHTYELLLNAINANTYSLISKMQKNGFDFSFLKDEHLDNCDFHSLVLLLDSGAKFKFSKYNMPVRRVLNKGKIADLICLSKYNILNNEVIESSGCLTKERILKKTNFISILMSYKDLDLSKYPHFLDYYLKNQNYFLSFFERALERNVCFTQEHLNILLNCPDQNWALQRIAILFCKNIEFPIQKIYQMLSLLQIQEIIKINPSLVGKFYQLELETAGRNDFLDVLGKSNVKTVNMNLIHRNEDHIIPTFPNLHFEANYNPP</sequence>
<organism evidence="1 2">
    <name type="scientific">Tritrichomonas foetus</name>
    <dbReference type="NCBI Taxonomy" id="1144522"/>
    <lineage>
        <taxon>Eukaryota</taxon>
        <taxon>Metamonada</taxon>
        <taxon>Parabasalia</taxon>
        <taxon>Tritrichomonadida</taxon>
        <taxon>Tritrichomonadidae</taxon>
        <taxon>Tritrichomonas</taxon>
    </lineage>
</organism>
<dbReference type="SUPFAM" id="SSF48403">
    <property type="entry name" value="Ankyrin repeat"/>
    <property type="match status" value="1"/>
</dbReference>
<reference evidence="1" key="1">
    <citation type="submission" date="2016-10" db="EMBL/GenBank/DDBJ databases">
        <authorList>
            <person name="Benchimol M."/>
            <person name="Almeida L.G."/>
            <person name="Vasconcelos A.T."/>
            <person name="Perreira-Neves A."/>
            <person name="Rosa I.A."/>
            <person name="Tasca T."/>
            <person name="Bogo M.R."/>
            <person name="de Souza W."/>
        </authorList>
    </citation>
    <scope>NUCLEOTIDE SEQUENCE [LARGE SCALE GENOMIC DNA]</scope>
    <source>
        <strain evidence="1">K</strain>
    </source>
</reference>
<keyword evidence="2" id="KW-1185">Reference proteome</keyword>
<dbReference type="InterPro" id="IPR036770">
    <property type="entry name" value="Ankyrin_rpt-contain_sf"/>
</dbReference>
<dbReference type="Proteomes" id="UP000179807">
    <property type="component" value="Unassembled WGS sequence"/>
</dbReference>
<name>A0A1J4KBI3_9EUKA</name>
<protein>
    <submittedName>
        <fullName evidence="1">Uncharacterized protein</fullName>
    </submittedName>
</protein>
<evidence type="ECO:0000313" key="2">
    <source>
        <dbReference type="Proteomes" id="UP000179807"/>
    </source>
</evidence>
<dbReference type="VEuPathDB" id="TrichDB:TRFO_04954"/>
<dbReference type="RefSeq" id="XP_068361466.1">
    <property type="nucleotide sequence ID" value="XM_068492203.1"/>
</dbReference>
<accession>A0A1J4KBI3</accession>
<dbReference type="GeneID" id="94826907"/>
<comment type="caution">
    <text evidence="1">The sequence shown here is derived from an EMBL/GenBank/DDBJ whole genome shotgun (WGS) entry which is preliminary data.</text>
</comment>
<dbReference type="Gene3D" id="1.25.40.20">
    <property type="entry name" value="Ankyrin repeat-containing domain"/>
    <property type="match status" value="1"/>
</dbReference>
<proteinExistence type="predicted"/>
<dbReference type="AlphaFoldDB" id="A0A1J4KBI3"/>